<name>A0A1S9RQ66_PENBI</name>
<comment type="cofactor">
    <cofactor evidence="1 8">
        <name>heme</name>
        <dbReference type="ChEBI" id="CHEBI:30413"/>
    </cofactor>
</comment>
<evidence type="ECO:0000256" key="6">
    <source>
        <dbReference type="ARBA" id="ARBA00023004"/>
    </source>
</evidence>
<dbReference type="InterPro" id="IPR050121">
    <property type="entry name" value="Cytochrome_P450_monoxygenase"/>
</dbReference>
<evidence type="ECO:0000256" key="5">
    <source>
        <dbReference type="ARBA" id="ARBA00023002"/>
    </source>
</evidence>
<dbReference type="GO" id="GO:0016705">
    <property type="term" value="F:oxidoreductase activity, acting on paired donors, with incorporation or reduction of molecular oxygen"/>
    <property type="evidence" value="ECO:0007669"/>
    <property type="project" value="InterPro"/>
</dbReference>
<feature type="binding site" description="axial binding residue" evidence="8">
    <location>
        <position position="281"/>
    </location>
    <ligand>
        <name>heme</name>
        <dbReference type="ChEBI" id="CHEBI:30413"/>
    </ligand>
    <ligandPart>
        <name>Fe</name>
        <dbReference type="ChEBI" id="CHEBI:18248"/>
    </ligandPart>
</feature>
<evidence type="ECO:0000256" key="8">
    <source>
        <dbReference type="PIRSR" id="PIRSR602401-1"/>
    </source>
</evidence>
<dbReference type="InterPro" id="IPR017972">
    <property type="entry name" value="Cyt_P450_CS"/>
</dbReference>
<evidence type="ECO:0000256" key="4">
    <source>
        <dbReference type="ARBA" id="ARBA00022723"/>
    </source>
</evidence>
<evidence type="ECO:0000256" key="9">
    <source>
        <dbReference type="RuleBase" id="RU000461"/>
    </source>
</evidence>
<evidence type="ECO:0000313" key="10">
    <source>
        <dbReference type="EMBL" id="OOQ87506.1"/>
    </source>
</evidence>
<accession>A0A1S9RQ66</accession>
<evidence type="ECO:0000313" key="11">
    <source>
        <dbReference type="Proteomes" id="UP000190744"/>
    </source>
</evidence>
<sequence length="338" mass="37985">MRLGAKNSPTRTVDVFELCGLYSLGVICEAAFAMDMSAENADRLKLLMKAMDDSAKTLPLTSIMPWLRSAGLGLKLPGPVGHAFRQTQYWETRAHEMVTHLMRVTGNGTESLEKNLLAPLLNGVDSFLGRKLTKDELVEEAMGIMFAGSGTTSTTLTYLFYAISLPENSAIQTKLREEVLSLPDDDILALRNNDYINAVIKETFRLFPTIISTLPRIVTETFQMENLTLPTGTVVGMQNYVHHRDPSVFPEPNMFRPERWLESTKEMELSLTPFSMGRRNCIGQNLAWDELYLAVDSVMRAPFKLLLGKEVKSGEMDMEDRFNIAPKGRRLMLEIVPL</sequence>
<proteinExistence type="inferred from homology"/>
<dbReference type="InterPro" id="IPR036396">
    <property type="entry name" value="Cyt_P450_sf"/>
</dbReference>
<evidence type="ECO:0000256" key="3">
    <source>
        <dbReference type="ARBA" id="ARBA00022617"/>
    </source>
</evidence>
<keyword evidence="4 8" id="KW-0479">Metal-binding</keyword>
<dbReference type="InterPro" id="IPR002401">
    <property type="entry name" value="Cyt_P450_E_grp-I"/>
</dbReference>
<dbReference type="SUPFAM" id="SSF48264">
    <property type="entry name" value="Cytochrome P450"/>
    <property type="match status" value="1"/>
</dbReference>
<evidence type="ECO:0000256" key="7">
    <source>
        <dbReference type="ARBA" id="ARBA00023033"/>
    </source>
</evidence>
<gene>
    <name evidence="10" type="ORF">PEBR_20328</name>
</gene>
<dbReference type="PRINTS" id="PR00463">
    <property type="entry name" value="EP450I"/>
</dbReference>
<keyword evidence="6 8" id="KW-0408">Iron</keyword>
<comment type="caution">
    <text evidence="10">The sequence shown here is derived from an EMBL/GenBank/DDBJ whole genome shotgun (WGS) entry which is preliminary data.</text>
</comment>
<evidence type="ECO:0008006" key="12">
    <source>
        <dbReference type="Google" id="ProtNLM"/>
    </source>
</evidence>
<dbReference type="GO" id="GO:0004497">
    <property type="term" value="F:monooxygenase activity"/>
    <property type="evidence" value="ECO:0007669"/>
    <property type="project" value="UniProtKB-KW"/>
</dbReference>
<organism evidence="10 11">
    <name type="scientific">Penicillium brasilianum</name>
    <dbReference type="NCBI Taxonomy" id="104259"/>
    <lineage>
        <taxon>Eukaryota</taxon>
        <taxon>Fungi</taxon>
        <taxon>Dikarya</taxon>
        <taxon>Ascomycota</taxon>
        <taxon>Pezizomycotina</taxon>
        <taxon>Eurotiomycetes</taxon>
        <taxon>Eurotiomycetidae</taxon>
        <taxon>Eurotiales</taxon>
        <taxon>Aspergillaceae</taxon>
        <taxon>Penicillium</taxon>
    </lineage>
</organism>
<dbReference type="PANTHER" id="PTHR24305">
    <property type="entry name" value="CYTOCHROME P450"/>
    <property type="match status" value="1"/>
</dbReference>
<dbReference type="Gene3D" id="1.10.630.10">
    <property type="entry name" value="Cytochrome P450"/>
    <property type="match status" value="1"/>
</dbReference>
<protein>
    <recommendedName>
        <fullName evidence="12">Cytochrome P450</fullName>
    </recommendedName>
</protein>
<dbReference type="AlphaFoldDB" id="A0A1S9RQ66"/>
<dbReference type="Proteomes" id="UP000190744">
    <property type="component" value="Unassembled WGS sequence"/>
</dbReference>
<dbReference type="GO" id="GO:0043386">
    <property type="term" value="P:mycotoxin biosynthetic process"/>
    <property type="evidence" value="ECO:0007669"/>
    <property type="project" value="UniProtKB-ARBA"/>
</dbReference>
<dbReference type="PANTHER" id="PTHR24305:SF210">
    <property type="entry name" value="CYTOCHROME P450 MONOOXYGENASE ASQL-RELATED"/>
    <property type="match status" value="1"/>
</dbReference>
<keyword evidence="3 8" id="KW-0349">Heme</keyword>
<evidence type="ECO:0000256" key="2">
    <source>
        <dbReference type="ARBA" id="ARBA00010617"/>
    </source>
</evidence>
<comment type="similarity">
    <text evidence="2 9">Belongs to the cytochrome P450 family.</text>
</comment>
<reference evidence="11" key="1">
    <citation type="submission" date="2015-09" db="EMBL/GenBank/DDBJ databases">
        <authorList>
            <person name="Fill T.P."/>
            <person name="Baretta J.F."/>
            <person name="de Almeida L.G."/>
            <person name="Rocha M."/>
            <person name="de Souza D.H."/>
            <person name="Malavazi I."/>
            <person name="Cerdeira L.T."/>
            <person name="Hong H."/>
            <person name="Samborskyy M."/>
            <person name="de Vasconcelos A.T."/>
            <person name="Leadlay P."/>
            <person name="Rodrigues-Filho E."/>
        </authorList>
    </citation>
    <scope>NUCLEOTIDE SEQUENCE [LARGE SCALE GENOMIC DNA]</scope>
    <source>
        <strain evidence="11">LaBioMMi 136</strain>
    </source>
</reference>
<dbReference type="PRINTS" id="PR00385">
    <property type="entry name" value="P450"/>
</dbReference>
<dbReference type="GO" id="GO:0020037">
    <property type="term" value="F:heme binding"/>
    <property type="evidence" value="ECO:0007669"/>
    <property type="project" value="InterPro"/>
</dbReference>
<keyword evidence="7 9" id="KW-0503">Monooxygenase</keyword>
<keyword evidence="5 9" id="KW-0560">Oxidoreductase</keyword>
<dbReference type="GO" id="GO:0005506">
    <property type="term" value="F:iron ion binding"/>
    <property type="evidence" value="ECO:0007669"/>
    <property type="project" value="InterPro"/>
</dbReference>
<evidence type="ECO:0000256" key="1">
    <source>
        <dbReference type="ARBA" id="ARBA00001971"/>
    </source>
</evidence>
<dbReference type="PROSITE" id="PS00086">
    <property type="entry name" value="CYTOCHROME_P450"/>
    <property type="match status" value="1"/>
</dbReference>
<dbReference type="Pfam" id="PF00067">
    <property type="entry name" value="p450"/>
    <property type="match status" value="1"/>
</dbReference>
<dbReference type="EMBL" id="LJBN01000124">
    <property type="protein sequence ID" value="OOQ87506.1"/>
    <property type="molecule type" value="Genomic_DNA"/>
</dbReference>
<dbReference type="InterPro" id="IPR001128">
    <property type="entry name" value="Cyt_P450"/>
</dbReference>